<evidence type="ECO:0000313" key="3">
    <source>
        <dbReference type="EMBL" id="SMH64643.1"/>
    </source>
</evidence>
<dbReference type="EMBL" id="LT841305">
    <property type="protein sequence ID" value="SMH64643.1"/>
    <property type="molecule type" value="Genomic_DNA"/>
</dbReference>
<dbReference type="Proteomes" id="UP000193925">
    <property type="component" value="Chromosome AFERRI"/>
</dbReference>
<reference evidence="2" key="2">
    <citation type="submission" date="2014-07" db="EMBL/GenBank/DDBJ databases">
        <title>Initial genome analysis of the psychrotolerant acidophile Acidithiobacillus ferrivorans CF27: insights into iron and sulfur oxidation pathways and into biofilm formation.</title>
        <authorList>
            <person name="Talla E."/>
            <person name="Hedrich S."/>
            <person name="Mangenot S."/>
            <person name="Ji B."/>
            <person name="Johnson D.B."/>
            <person name="Barbe V."/>
            <person name="Bonnefoy V."/>
        </authorList>
    </citation>
    <scope>NUCLEOTIDE SEQUENCE [LARGE SCALE GENOMIC DNA]</scope>
    <source>
        <strain evidence="2">CF27</strain>
    </source>
</reference>
<keyword evidence="4" id="KW-1185">Reference proteome</keyword>
<organism evidence="2">
    <name type="scientific">Acidithiobacillus ferrivorans</name>
    <dbReference type="NCBI Taxonomy" id="160808"/>
    <lineage>
        <taxon>Bacteria</taxon>
        <taxon>Pseudomonadati</taxon>
        <taxon>Pseudomonadota</taxon>
        <taxon>Acidithiobacillia</taxon>
        <taxon>Acidithiobacillales</taxon>
        <taxon>Acidithiobacillaceae</taxon>
        <taxon>Acidithiobacillus</taxon>
    </lineage>
</organism>
<reference evidence="2" key="1">
    <citation type="submission" date="2014-03" db="EMBL/GenBank/DDBJ databases">
        <authorList>
            <person name="Genoscope - CEA"/>
        </authorList>
    </citation>
    <scope>NUCLEOTIDE SEQUENCE [LARGE SCALE GENOMIC DNA]</scope>
    <source>
        <strain evidence="2">CF27</strain>
    </source>
</reference>
<gene>
    <name evidence="3" type="ORF">AFERRI_10677</name>
    <name evidence="2" type="ORF">AFERRI_400394</name>
</gene>
<dbReference type="RefSeq" id="WP_035193168.1">
    <property type="nucleotide sequence ID" value="NZ_CCCS020000035.1"/>
</dbReference>
<evidence type="ECO:0000313" key="2">
    <source>
        <dbReference type="EMBL" id="CDQ10613.1"/>
    </source>
</evidence>
<name>A0A060UV22_9PROT</name>
<sequence length="69" mass="7667">MLWLLAVIGIPILVVMLLFFAAADDFWQVITFQISFSRLIDDLAHVLAIVVIGAVAELISLYMLLAHVL</sequence>
<keyword evidence="1" id="KW-0472">Membrane</keyword>
<keyword evidence="1" id="KW-1133">Transmembrane helix</keyword>
<dbReference type="EMBL" id="CCCS020000035">
    <property type="protein sequence ID" value="CDQ10613.1"/>
    <property type="molecule type" value="Genomic_DNA"/>
</dbReference>
<evidence type="ECO:0000313" key="4">
    <source>
        <dbReference type="Proteomes" id="UP000193925"/>
    </source>
</evidence>
<feature type="transmembrane region" description="Helical" evidence="1">
    <location>
        <begin position="43"/>
        <end position="65"/>
    </location>
</feature>
<accession>A0A060UV22</accession>
<proteinExistence type="predicted"/>
<reference evidence="3 4" key="3">
    <citation type="submission" date="2017-03" db="EMBL/GenBank/DDBJ databases">
        <authorList>
            <person name="Regsiter A."/>
            <person name="William W."/>
        </authorList>
    </citation>
    <scope>NUCLEOTIDE SEQUENCE [LARGE SCALE GENOMIC DNA]</scope>
    <source>
        <strain evidence="3">PRJEB5721</strain>
    </source>
</reference>
<dbReference type="AlphaFoldDB" id="A0A060UV22"/>
<evidence type="ECO:0000256" key="1">
    <source>
        <dbReference type="SAM" id="Phobius"/>
    </source>
</evidence>
<protein>
    <submittedName>
        <fullName evidence="2">Uncharacterized protein</fullName>
    </submittedName>
</protein>
<keyword evidence="1" id="KW-0812">Transmembrane</keyword>